<dbReference type="OrthoDB" id="156693at2"/>
<dbReference type="SUPFAM" id="SSF55961">
    <property type="entry name" value="Bet v1-like"/>
    <property type="match status" value="1"/>
</dbReference>
<dbReference type="RefSeq" id="WP_142257717.1">
    <property type="nucleotide sequence ID" value="NZ_BMPV01000004.1"/>
</dbReference>
<evidence type="ECO:0000313" key="1">
    <source>
        <dbReference type="EMBL" id="TQM73408.1"/>
    </source>
</evidence>
<dbReference type="EMBL" id="VFPQ01000001">
    <property type="protein sequence ID" value="TQM73408.1"/>
    <property type="molecule type" value="Genomic_DNA"/>
</dbReference>
<evidence type="ECO:0000313" key="2">
    <source>
        <dbReference type="Proteomes" id="UP000319213"/>
    </source>
</evidence>
<comment type="caution">
    <text evidence="1">The sequence shown here is derived from an EMBL/GenBank/DDBJ whole genome shotgun (WGS) entry which is preliminary data.</text>
</comment>
<keyword evidence="2" id="KW-1185">Reference proteome</keyword>
<sequence>MPSRLRYSGPPPEVLYRDYAARGRVDRDAQLVSSSSRIVGHPAERVWETLTDVPGWPSWAANVRVTAFDGVRPGARFRWRLNGVAIRSRFAVVRPGRELTWTGAFLWFRAVDRHVLEPVGEHATRVTITESLAGPLLPLLYSAERLRANHERWLADLAAALDARPVRRAGDGPSRGG</sequence>
<name>A0A543IS62_9ACTN</name>
<evidence type="ECO:0008006" key="3">
    <source>
        <dbReference type="Google" id="ProtNLM"/>
    </source>
</evidence>
<proteinExistence type="predicted"/>
<dbReference type="InterPro" id="IPR023393">
    <property type="entry name" value="START-like_dom_sf"/>
</dbReference>
<dbReference type="Proteomes" id="UP000319213">
    <property type="component" value="Unassembled WGS sequence"/>
</dbReference>
<dbReference type="Pfam" id="PF10604">
    <property type="entry name" value="Polyketide_cyc2"/>
    <property type="match status" value="1"/>
</dbReference>
<organism evidence="1 2">
    <name type="scientific">Thermopolyspora flexuosa</name>
    <dbReference type="NCBI Taxonomy" id="103836"/>
    <lineage>
        <taxon>Bacteria</taxon>
        <taxon>Bacillati</taxon>
        <taxon>Actinomycetota</taxon>
        <taxon>Actinomycetes</taxon>
        <taxon>Streptosporangiales</taxon>
        <taxon>Streptosporangiaceae</taxon>
        <taxon>Thermopolyspora</taxon>
    </lineage>
</organism>
<dbReference type="InterPro" id="IPR019587">
    <property type="entry name" value="Polyketide_cyclase/dehydratase"/>
</dbReference>
<accession>A0A543IS62</accession>
<dbReference type="Gene3D" id="3.30.530.20">
    <property type="match status" value="1"/>
</dbReference>
<dbReference type="AlphaFoldDB" id="A0A543IS62"/>
<protein>
    <recommendedName>
        <fullName evidence="3">Polyketide cyclase/dehydrase/lipid transport protein</fullName>
    </recommendedName>
</protein>
<gene>
    <name evidence="1" type="ORF">FHX40_0047</name>
</gene>
<reference evidence="1 2" key="1">
    <citation type="submission" date="2019-06" db="EMBL/GenBank/DDBJ databases">
        <title>Sequencing the genomes of 1000 actinobacteria strains.</title>
        <authorList>
            <person name="Klenk H.-P."/>
        </authorList>
    </citation>
    <scope>NUCLEOTIDE SEQUENCE [LARGE SCALE GENOMIC DNA]</scope>
    <source>
        <strain evidence="1 2">DSM 43186</strain>
    </source>
</reference>